<protein>
    <submittedName>
        <fullName evidence="1">Uncharacterized protein</fullName>
    </submittedName>
</protein>
<dbReference type="AlphaFoldDB" id="A0A6M3IDK3"/>
<name>A0A6M3IDK3_9ZZZZ</name>
<sequence length="191" mass="20906">MDIIIIALIGVALYLVFAEVLKPNQKLTTEDTPQQDSIIQFPSENKEAQANSQAVQQEAQKQALNAWLVSQVNDGKTITNENGFIVANAIYEDKARITQDAQIYNILLREGVNTPIATNYTDDPLLISYLQAGASEPTISSRPAANKEENILSRIASINTMYKQGAYAGKESNYTELLASLNAELSVLRSG</sequence>
<gene>
    <name evidence="1" type="ORF">MM415B02038_0013</name>
</gene>
<evidence type="ECO:0000313" key="1">
    <source>
        <dbReference type="EMBL" id="QJA55515.1"/>
    </source>
</evidence>
<reference evidence="1" key="1">
    <citation type="submission" date="2020-03" db="EMBL/GenBank/DDBJ databases">
        <title>The deep terrestrial virosphere.</title>
        <authorList>
            <person name="Holmfeldt K."/>
            <person name="Nilsson E."/>
            <person name="Simone D."/>
            <person name="Lopez-Fernandez M."/>
            <person name="Wu X."/>
            <person name="de Brujin I."/>
            <person name="Lundin D."/>
            <person name="Andersson A."/>
            <person name="Bertilsson S."/>
            <person name="Dopson M."/>
        </authorList>
    </citation>
    <scope>NUCLEOTIDE SEQUENCE</scope>
    <source>
        <strain evidence="1">MM415B02038</strain>
    </source>
</reference>
<accession>A0A6M3IDK3</accession>
<dbReference type="EMBL" id="MT141163">
    <property type="protein sequence ID" value="QJA55515.1"/>
    <property type="molecule type" value="Genomic_DNA"/>
</dbReference>
<organism evidence="1">
    <name type="scientific">viral metagenome</name>
    <dbReference type="NCBI Taxonomy" id="1070528"/>
    <lineage>
        <taxon>unclassified sequences</taxon>
        <taxon>metagenomes</taxon>
        <taxon>organismal metagenomes</taxon>
    </lineage>
</organism>
<proteinExistence type="predicted"/>